<reference evidence="3" key="1">
    <citation type="submission" date="2015-04" db="UniProtKB">
        <authorList>
            <consortium name="EnsemblPlants"/>
        </authorList>
    </citation>
    <scope>IDENTIFICATION</scope>
</reference>
<keyword evidence="4" id="KW-1185">Reference proteome</keyword>
<dbReference type="EnsemblPlants" id="OPUNC01G29340.1">
    <property type="protein sequence ID" value="OPUNC01G29340.1"/>
    <property type="gene ID" value="OPUNC01G29340"/>
</dbReference>
<dbReference type="Pfam" id="PF04520">
    <property type="entry name" value="Senescence_reg"/>
    <property type="match status" value="1"/>
</dbReference>
<organism evidence="3">
    <name type="scientific">Oryza punctata</name>
    <name type="common">Red rice</name>
    <dbReference type="NCBI Taxonomy" id="4537"/>
    <lineage>
        <taxon>Eukaryota</taxon>
        <taxon>Viridiplantae</taxon>
        <taxon>Streptophyta</taxon>
        <taxon>Embryophyta</taxon>
        <taxon>Tracheophyta</taxon>
        <taxon>Spermatophyta</taxon>
        <taxon>Magnoliopsida</taxon>
        <taxon>Liliopsida</taxon>
        <taxon>Poales</taxon>
        <taxon>Poaceae</taxon>
        <taxon>BOP clade</taxon>
        <taxon>Oryzoideae</taxon>
        <taxon>Oryzeae</taxon>
        <taxon>Oryzinae</taxon>
        <taxon>Oryza</taxon>
    </lineage>
</organism>
<dbReference type="PANTHER" id="PTHR33083:SF64">
    <property type="entry name" value="OS01G0727700 PROTEIN"/>
    <property type="match status" value="1"/>
</dbReference>
<dbReference type="eggNOG" id="ENOG502R6U6">
    <property type="taxonomic scope" value="Eukaryota"/>
</dbReference>
<sequence length="230" mass="25117">MAASQRSVAVSAKCAASWAEEERRPFTDPIEIPAASGAATARREDTECGEGDYGGSGGEVVPPHVLLARRRAAFSMCSGQGRTLKGRDLRRTQQLEEEEFQEADILWPEAAQDLDFAQMYYSLINADQNDDEHFGEHRSVKLRDRQKASSPIDIPARKVSSAGAKGARAPAGFSKFGQTLAGAGGGSFFVSSHVFVPPHVIVDHRRAKREKAMMMLVVPKGRARTMVMRE</sequence>
<evidence type="ECO:0000313" key="4">
    <source>
        <dbReference type="Proteomes" id="UP000026962"/>
    </source>
</evidence>
<dbReference type="GO" id="GO:0010150">
    <property type="term" value="P:leaf senescence"/>
    <property type="evidence" value="ECO:0007669"/>
    <property type="project" value="UniProtKB-ARBA"/>
</dbReference>
<proteinExistence type="inferred from homology"/>
<dbReference type="OMA" id="KAMMMLI"/>
<dbReference type="Gramene" id="OPUNC01G29340.1">
    <property type="protein sequence ID" value="OPUNC01G29340.1"/>
    <property type="gene ID" value="OPUNC01G29340"/>
</dbReference>
<reference evidence="3" key="2">
    <citation type="submission" date="2018-05" db="EMBL/GenBank/DDBJ databases">
        <title>OpunRS2 (Oryza punctata Reference Sequence Version 2).</title>
        <authorList>
            <person name="Zhang J."/>
            <person name="Kudrna D."/>
            <person name="Lee S."/>
            <person name="Talag J."/>
            <person name="Welchert J."/>
            <person name="Wing R.A."/>
        </authorList>
    </citation>
    <scope>NUCLEOTIDE SEQUENCE [LARGE SCALE GENOMIC DNA]</scope>
</reference>
<dbReference type="HOGENOM" id="CLU_1075117_0_0_1"/>
<dbReference type="STRING" id="4537.A0A0E0JNH8"/>
<evidence type="ECO:0000256" key="2">
    <source>
        <dbReference type="SAM" id="MobiDB-lite"/>
    </source>
</evidence>
<dbReference type="AlphaFoldDB" id="A0A0E0JNH8"/>
<protein>
    <submittedName>
        <fullName evidence="3">Uncharacterized protein</fullName>
    </submittedName>
</protein>
<evidence type="ECO:0000256" key="1">
    <source>
        <dbReference type="ARBA" id="ARBA00034773"/>
    </source>
</evidence>
<feature type="region of interest" description="Disordered" evidence="2">
    <location>
        <begin position="21"/>
        <end position="56"/>
    </location>
</feature>
<dbReference type="PANTHER" id="PTHR33083">
    <property type="entry name" value="EXPRESSED PROTEIN"/>
    <property type="match status" value="1"/>
</dbReference>
<name>A0A0E0JNH8_ORYPU</name>
<dbReference type="Proteomes" id="UP000026962">
    <property type="component" value="Chromosome 1"/>
</dbReference>
<evidence type="ECO:0000313" key="3">
    <source>
        <dbReference type="EnsemblPlants" id="OPUNC01G29340.1"/>
    </source>
</evidence>
<accession>A0A0E0JNH8</accession>
<dbReference type="InterPro" id="IPR007608">
    <property type="entry name" value="Senescence_reg_S40"/>
</dbReference>
<comment type="similarity">
    <text evidence="1">Belongs to the senescence regulator S40 family.</text>
</comment>